<dbReference type="Gene3D" id="1.10.10.1100">
    <property type="entry name" value="BFD-like [2Fe-2S]-binding domain"/>
    <property type="match status" value="1"/>
</dbReference>
<dbReference type="STRING" id="290397.Adeh_0192"/>
<dbReference type="KEGG" id="ade:Adeh_0192"/>
<dbReference type="InterPro" id="IPR007419">
    <property type="entry name" value="BFD-like_2Fe2S-bd_dom"/>
</dbReference>
<feature type="compositionally biased region" description="Low complexity" evidence="1">
    <location>
        <begin position="44"/>
        <end position="53"/>
    </location>
</feature>
<gene>
    <name evidence="3" type="ordered locus">Adeh_0192</name>
</gene>
<evidence type="ECO:0000313" key="4">
    <source>
        <dbReference type="Proteomes" id="UP000001935"/>
    </source>
</evidence>
<reference evidence="3 4" key="1">
    <citation type="submission" date="2006-01" db="EMBL/GenBank/DDBJ databases">
        <title>Complete sequence of Anaeromyxobacter dehalogenans 2CP-C.</title>
        <authorList>
            <consortium name="US DOE Joint Genome Institute"/>
            <person name="Copeland A."/>
            <person name="Lucas S."/>
            <person name="Lapidus A."/>
            <person name="Barry K."/>
            <person name="Detter J.C."/>
            <person name="Glavina T."/>
            <person name="Hammon N."/>
            <person name="Israni S."/>
            <person name="Pitluck S."/>
            <person name="Brettin T."/>
            <person name="Bruce D."/>
            <person name="Han C."/>
            <person name="Tapia R."/>
            <person name="Gilna P."/>
            <person name="Kiss H."/>
            <person name="Schmutz J."/>
            <person name="Larimer F."/>
            <person name="Land M."/>
            <person name="Kyrpides N."/>
            <person name="Anderson I."/>
            <person name="Sanford R.A."/>
            <person name="Ritalahti K.M."/>
            <person name="Thomas H.S."/>
            <person name="Kirby J.R."/>
            <person name="Zhulin I.B."/>
            <person name="Loeffler F.E."/>
            <person name="Richardson P."/>
        </authorList>
    </citation>
    <scope>NUCLEOTIDE SEQUENCE [LARGE SCALE GENOMIC DNA]</scope>
    <source>
        <strain evidence="3 4">2CP-C</strain>
    </source>
</reference>
<evidence type="ECO:0000313" key="3">
    <source>
        <dbReference type="EMBL" id="ABC79969.1"/>
    </source>
</evidence>
<dbReference type="InterPro" id="IPR041854">
    <property type="entry name" value="BFD-like_2Fe2S-bd_dom_sf"/>
</dbReference>
<dbReference type="Pfam" id="PF04324">
    <property type="entry name" value="Fer2_BFD"/>
    <property type="match status" value="1"/>
</dbReference>
<dbReference type="Proteomes" id="UP000001935">
    <property type="component" value="Chromosome"/>
</dbReference>
<evidence type="ECO:0000256" key="1">
    <source>
        <dbReference type="SAM" id="MobiDB-lite"/>
    </source>
</evidence>
<organism evidence="3 4">
    <name type="scientific">Anaeromyxobacter dehalogenans (strain 2CP-C)</name>
    <dbReference type="NCBI Taxonomy" id="290397"/>
    <lineage>
        <taxon>Bacteria</taxon>
        <taxon>Pseudomonadati</taxon>
        <taxon>Myxococcota</taxon>
        <taxon>Myxococcia</taxon>
        <taxon>Myxococcales</taxon>
        <taxon>Cystobacterineae</taxon>
        <taxon>Anaeromyxobacteraceae</taxon>
        <taxon>Anaeromyxobacter</taxon>
    </lineage>
</organism>
<feature type="compositionally biased region" description="Low complexity" evidence="1">
    <location>
        <begin position="1"/>
        <end position="15"/>
    </location>
</feature>
<feature type="region of interest" description="Disordered" evidence="1">
    <location>
        <begin position="1"/>
        <end position="54"/>
    </location>
</feature>
<name>Q2IMD8_ANADE</name>
<accession>Q2IMD8</accession>
<protein>
    <submittedName>
        <fullName evidence="3">BFD-like (2Fe-2S)-binding region</fullName>
    </submittedName>
</protein>
<evidence type="ECO:0000259" key="2">
    <source>
        <dbReference type="Pfam" id="PF04324"/>
    </source>
</evidence>
<sequence>MRRRPAGPGASPPGRLHSAPRLTGVMTAGRAHDSESHSQHHLRSPGAPSPRSRPLLRHRRAGLRARLHALRRGGGHRPRPRRARRLRRVAERLRGARPAAAAVRLLRRVPRRRGGSAAARMGAGVIVCLCFNVSDSLVRRRAAEGASLRQVIAETGAGTACRCCVAALAKVHAGGAATAPACARARAAPRRDAA</sequence>
<dbReference type="HOGENOM" id="CLU_1399946_0_0_7"/>
<proteinExistence type="predicted"/>
<dbReference type="AlphaFoldDB" id="Q2IMD8"/>
<feature type="domain" description="BFD-like [2Fe-2S]-binding" evidence="2">
    <location>
        <begin position="126"/>
        <end position="170"/>
    </location>
</feature>
<dbReference type="EMBL" id="CP000251">
    <property type="protein sequence ID" value="ABC79969.1"/>
    <property type="molecule type" value="Genomic_DNA"/>
</dbReference>